<dbReference type="KEGG" id="xcb:XC_0120"/>
<keyword evidence="1" id="KW-1133">Transmembrane helix</keyword>
<dbReference type="HOGENOM" id="CLU_2372001_0_0_6"/>
<evidence type="ECO:0000256" key="1">
    <source>
        <dbReference type="SAM" id="Phobius"/>
    </source>
</evidence>
<keyword evidence="1" id="KW-0472">Membrane</keyword>
<protein>
    <submittedName>
        <fullName evidence="2">Uncharacterized protein</fullName>
    </submittedName>
</protein>
<evidence type="ECO:0000313" key="2">
    <source>
        <dbReference type="EMBL" id="AAY47211.1"/>
    </source>
</evidence>
<feature type="transmembrane region" description="Helical" evidence="1">
    <location>
        <begin position="6"/>
        <end position="23"/>
    </location>
</feature>
<feature type="transmembrane region" description="Helical" evidence="1">
    <location>
        <begin position="30"/>
        <end position="50"/>
    </location>
</feature>
<sequence length="96" mass="10467">MLDKLIIFLLLALLVSVICAVLLRFATLHWSLKAIINLVITTAVVCAVVMQDGSAPPLQFALMITLFFSVPASLCVVLLSAALKWFTNKRRARAPA</sequence>
<proteinExistence type="predicted"/>
<organism evidence="2 3">
    <name type="scientific">Xanthomonas campestris pv. campestris (strain 8004)</name>
    <dbReference type="NCBI Taxonomy" id="314565"/>
    <lineage>
        <taxon>Bacteria</taxon>
        <taxon>Pseudomonadati</taxon>
        <taxon>Pseudomonadota</taxon>
        <taxon>Gammaproteobacteria</taxon>
        <taxon>Lysobacterales</taxon>
        <taxon>Lysobacteraceae</taxon>
        <taxon>Xanthomonas</taxon>
    </lineage>
</organism>
<evidence type="ECO:0000313" key="3">
    <source>
        <dbReference type="Proteomes" id="UP000000420"/>
    </source>
</evidence>
<keyword evidence="1" id="KW-0812">Transmembrane</keyword>
<accession>A0A0H2X2D0</accession>
<feature type="transmembrane region" description="Helical" evidence="1">
    <location>
        <begin position="62"/>
        <end position="83"/>
    </location>
</feature>
<reference evidence="2 3" key="1">
    <citation type="journal article" date="2005" name="Genome Res.">
        <title>Comparative and functional genomic analyses of the pathogenicity of phytopathogen Xanthomonas campestris pv. campestris.</title>
        <authorList>
            <person name="Qian W."/>
            <person name="Jia Y."/>
            <person name="Ren S.X."/>
            <person name="He Y.Q."/>
            <person name="Feng J.X."/>
            <person name="Lu L.F."/>
            <person name="Sun Q."/>
            <person name="Ying G."/>
            <person name="Tang D.J."/>
            <person name="Tang H."/>
            <person name="Wu W."/>
            <person name="Hao P."/>
            <person name="Wang L."/>
            <person name="Jiang B.L."/>
            <person name="Zeng S."/>
            <person name="Gu W.Y."/>
            <person name="Lu G."/>
            <person name="Rong L."/>
            <person name="Tian Y."/>
            <person name="Yao Z."/>
            <person name="Fu G."/>
            <person name="Chen B."/>
            <person name="Fang R."/>
            <person name="Qiang B."/>
            <person name="Chen Z."/>
            <person name="Zhao G.P."/>
            <person name="Tang J.L."/>
            <person name="He C."/>
        </authorList>
    </citation>
    <scope>NUCLEOTIDE SEQUENCE [LARGE SCALE GENOMIC DNA]</scope>
    <source>
        <strain evidence="2 3">8004</strain>
    </source>
</reference>
<dbReference type="AlphaFoldDB" id="A0A0H2X2D0"/>
<dbReference type="Proteomes" id="UP000000420">
    <property type="component" value="Chromosome"/>
</dbReference>
<gene>
    <name evidence="2" type="ordered locus">XC_0120</name>
</gene>
<name>A0A0H2X2D0_XANC8</name>
<dbReference type="EMBL" id="CP000050">
    <property type="protein sequence ID" value="AAY47211.1"/>
    <property type="molecule type" value="Genomic_DNA"/>
</dbReference>